<name>A0A443HKM2_BYSSP</name>
<evidence type="ECO:0000256" key="1">
    <source>
        <dbReference type="ARBA" id="ARBA00022737"/>
    </source>
</evidence>
<feature type="repeat" description="ANK" evidence="3">
    <location>
        <begin position="277"/>
        <end position="309"/>
    </location>
</feature>
<dbReference type="Proteomes" id="UP000283841">
    <property type="component" value="Unassembled WGS sequence"/>
</dbReference>
<dbReference type="VEuPathDB" id="FungiDB:C8Q69DRAFT_509989"/>
<dbReference type="SUPFAM" id="SSF81383">
    <property type="entry name" value="F-box domain"/>
    <property type="match status" value="1"/>
</dbReference>
<keyword evidence="6" id="KW-1185">Reference proteome</keyword>
<dbReference type="Gene3D" id="1.25.40.20">
    <property type="entry name" value="Ankyrin repeat-containing domain"/>
    <property type="match status" value="1"/>
</dbReference>
<dbReference type="InterPro" id="IPR036770">
    <property type="entry name" value="Ankyrin_rpt-contain_sf"/>
</dbReference>
<keyword evidence="1" id="KW-0677">Repeat</keyword>
<dbReference type="InterPro" id="IPR036047">
    <property type="entry name" value="F-box-like_dom_sf"/>
</dbReference>
<dbReference type="STRING" id="264951.A0A443HKM2"/>
<dbReference type="Pfam" id="PF12796">
    <property type="entry name" value="Ank_2"/>
    <property type="match status" value="2"/>
</dbReference>
<dbReference type="InterPro" id="IPR002110">
    <property type="entry name" value="Ankyrin_rpt"/>
</dbReference>
<evidence type="ECO:0000256" key="3">
    <source>
        <dbReference type="PROSITE-ProRule" id="PRU00023"/>
    </source>
</evidence>
<dbReference type="GeneID" id="39602423"/>
<evidence type="ECO:0000259" key="4">
    <source>
        <dbReference type="PROSITE" id="PS50181"/>
    </source>
</evidence>
<dbReference type="SMART" id="SM00248">
    <property type="entry name" value="ANK"/>
    <property type="match status" value="8"/>
</dbReference>
<sequence length="406" mass="44600">MATFTKFTSLPPELIILVSDYLSVQDLCHLSATSRRINHLLRPCLHQAGKLYALASPADYEKWALLATTAGGRRARQEKHPVEPLVTCIVDGRYGSVRKFLEFGVDPNAYTVTGVRMLKCALYHFRFDIAELLLEFGADPCLGDVGQRDSAVPLGAAATAGSDEMVKRLIEAGADVTGPGVMHAVAENCALGIVKMVVEKGADIWEVEEGGTVLHSAVRNSDHRVTEYLLGLGLREVVSARKPNGETALWNACYAQNPKTIQLLFDAGIVLTARDRWGGTAVHQAALSRQTEAVRFMLRAGVRINLAGENRDSELHYAVNGGDCEIIQLLIRRGAWVNWPNRFGETPLHLAAMYDRGDIVEVLCAVGADPTVRDRHGRTPIDLAVERCHEDSVRTMQSPWQARAWL</sequence>
<dbReference type="PROSITE" id="PS50297">
    <property type="entry name" value="ANK_REP_REGION"/>
    <property type="match status" value="4"/>
</dbReference>
<comment type="caution">
    <text evidence="5">The sequence shown here is derived from an EMBL/GenBank/DDBJ whole genome shotgun (WGS) entry which is preliminary data.</text>
</comment>
<dbReference type="RefSeq" id="XP_028482001.1">
    <property type="nucleotide sequence ID" value="XM_028633146.1"/>
</dbReference>
<evidence type="ECO:0000256" key="2">
    <source>
        <dbReference type="ARBA" id="ARBA00023043"/>
    </source>
</evidence>
<feature type="repeat" description="ANK" evidence="3">
    <location>
        <begin position="310"/>
        <end position="342"/>
    </location>
</feature>
<evidence type="ECO:0000313" key="5">
    <source>
        <dbReference type="EMBL" id="RWQ92356.1"/>
    </source>
</evidence>
<dbReference type="PROSITE" id="PS50088">
    <property type="entry name" value="ANK_REPEAT"/>
    <property type="match status" value="4"/>
</dbReference>
<dbReference type="AlphaFoldDB" id="A0A443HKM2"/>
<dbReference type="PANTHER" id="PTHR24198:SF165">
    <property type="entry name" value="ANKYRIN REPEAT-CONTAINING PROTEIN-RELATED"/>
    <property type="match status" value="1"/>
</dbReference>
<dbReference type="InterPro" id="IPR001810">
    <property type="entry name" value="F-box_dom"/>
</dbReference>
<proteinExistence type="predicted"/>
<gene>
    <name evidence="5" type="ORF">C8Q69DRAFT_509989</name>
</gene>
<organism evidence="5 6">
    <name type="scientific">Byssochlamys spectabilis</name>
    <name type="common">Paecilomyces variotii</name>
    <dbReference type="NCBI Taxonomy" id="264951"/>
    <lineage>
        <taxon>Eukaryota</taxon>
        <taxon>Fungi</taxon>
        <taxon>Dikarya</taxon>
        <taxon>Ascomycota</taxon>
        <taxon>Pezizomycotina</taxon>
        <taxon>Eurotiomycetes</taxon>
        <taxon>Eurotiomycetidae</taxon>
        <taxon>Eurotiales</taxon>
        <taxon>Thermoascaceae</taxon>
        <taxon>Paecilomyces</taxon>
    </lineage>
</organism>
<dbReference type="SUPFAM" id="SSF48403">
    <property type="entry name" value="Ankyrin repeat"/>
    <property type="match status" value="1"/>
</dbReference>
<dbReference type="EMBL" id="RCNU01000013">
    <property type="protein sequence ID" value="RWQ92356.1"/>
    <property type="molecule type" value="Genomic_DNA"/>
</dbReference>
<dbReference type="Pfam" id="PF12937">
    <property type="entry name" value="F-box-like"/>
    <property type="match status" value="1"/>
</dbReference>
<feature type="repeat" description="ANK" evidence="3">
    <location>
        <begin position="343"/>
        <end position="375"/>
    </location>
</feature>
<dbReference type="PROSITE" id="PS50181">
    <property type="entry name" value="FBOX"/>
    <property type="match status" value="1"/>
</dbReference>
<keyword evidence="2 3" id="KW-0040">ANK repeat</keyword>
<feature type="domain" description="F-box" evidence="4">
    <location>
        <begin position="4"/>
        <end position="55"/>
    </location>
</feature>
<dbReference type="CDD" id="cd09917">
    <property type="entry name" value="F-box_SF"/>
    <property type="match status" value="1"/>
</dbReference>
<protein>
    <submittedName>
        <fullName evidence="5">Ankyrin repeat-containing domain protein</fullName>
    </submittedName>
</protein>
<dbReference type="PANTHER" id="PTHR24198">
    <property type="entry name" value="ANKYRIN REPEAT AND PROTEIN KINASE DOMAIN-CONTAINING PROTEIN"/>
    <property type="match status" value="1"/>
</dbReference>
<feature type="repeat" description="ANK" evidence="3">
    <location>
        <begin position="149"/>
        <end position="176"/>
    </location>
</feature>
<accession>A0A443HKM2</accession>
<reference evidence="5 6" key="1">
    <citation type="journal article" date="2018" name="Front. Microbiol.">
        <title>Genomic and genetic insights into a cosmopolitan fungus, Paecilomyces variotii (Eurotiales).</title>
        <authorList>
            <person name="Urquhart A.S."/>
            <person name="Mondo S.J."/>
            <person name="Makela M.R."/>
            <person name="Hane J.K."/>
            <person name="Wiebenga A."/>
            <person name="He G."/>
            <person name="Mihaltcheva S."/>
            <person name="Pangilinan J."/>
            <person name="Lipzen A."/>
            <person name="Barry K."/>
            <person name="de Vries R.P."/>
            <person name="Grigoriev I.V."/>
            <person name="Idnurm A."/>
        </authorList>
    </citation>
    <scope>NUCLEOTIDE SEQUENCE [LARGE SCALE GENOMIC DNA]</scope>
    <source>
        <strain evidence="5 6">CBS 101075</strain>
    </source>
</reference>
<evidence type="ECO:0000313" key="6">
    <source>
        <dbReference type="Proteomes" id="UP000283841"/>
    </source>
</evidence>